<sequence>MGFCVLIIVTQSHVDLCMLLCYVILTFSDCVIMIFRDKSFFICVSFSDCVIIF</sequence>
<keyword evidence="1" id="KW-1133">Transmembrane helix</keyword>
<name>A0A6M4NWP4_KLEPN</name>
<proteinExistence type="predicted"/>
<keyword evidence="1" id="KW-0812">Transmembrane</keyword>
<accession>A0A6M4NWP4</accession>
<keyword evidence="2" id="KW-0614">Plasmid</keyword>
<evidence type="ECO:0000256" key="1">
    <source>
        <dbReference type="SAM" id="Phobius"/>
    </source>
</evidence>
<dbReference type="EMBL" id="MT090961">
    <property type="protein sequence ID" value="QJS01215.1"/>
    <property type="molecule type" value="Genomic_DNA"/>
</dbReference>
<feature type="transmembrane region" description="Helical" evidence="1">
    <location>
        <begin position="12"/>
        <end position="35"/>
    </location>
</feature>
<geneLocation type="plasmid" evidence="2">
    <name>pKP18-2079_54kb</name>
</geneLocation>
<organism evidence="2">
    <name type="scientific">Klebsiella pneumoniae</name>
    <dbReference type="NCBI Taxonomy" id="573"/>
    <lineage>
        <taxon>Bacteria</taxon>
        <taxon>Pseudomonadati</taxon>
        <taxon>Pseudomonadota</taxon>
        <taxon>Gammaproteobacteria</taxon>
        <taxon>Enterobacterales</taxon>
        <taxon>Enterobacteriaceae</taxon>
        <taxon>Klebsiella/Raoultella group</taxon>
        <taxon>Klebsiella</taxon>
        <taxon>Klebsiella pneumoniae complex</taxon>
    </lineage>
</organism>
<protein>
    <submittedName>
        <fullName evidence="2">Uncharacterized protein</fullName>
    </submittedName>
</protein>
<reference evidence="2" key="1">
    <citation type="submission" date="2020-02" db="EMBL/GenBank/DDBJ databases">
        <authorList>
            <person name="Qin S."/>
            <person name="Li L."/>
        </authorList>
    </citation>
    <scope>NUCLEOTIDE SEQUENCE</scope>
    <source>
        <strain evidence="2">KP18-2079</strain>
        <plasmid evidence="2">pKP18-2079_54kb</plasmid>
    </source>
</reference>
<evidence type="ECO:0000313" key="2">
    <source>
        <dbReference type="EMBL" id="QJS01215.1"/>
    </source>
</evidence>
<dbReference type="AlphaFoldDB" id="A0A6M4NWP4"/>
<keyword evidence="1" id="KW-0472">Membrane</keyword>